<sequence>MWTLADGKLFKFRDLKPKSNCKLCGGCGYLAHIRQDLVSEFREMRPCSCVKKVVKVQAD</sequence>
<gene>
    <name evidence="1" type="ORF">LCGC14_1815690</name>
</gene>
<name>A0A0F9GKK6_9ZZZZ</name>
<dbReference type="AlphaFoldDB" id="A0A0F9GKK6"/>
<accession>A0A0F9GKK6</accession>
<protein>
    <submittedName>
        <fullName evidence="1">Uncharacterized protein</fullName>
    </submittedName>
</protein>
<dbReference type="EMBL" id="LAZR01017706">
    <property type="protein sequence ID" value="KKL99318.1"/>
    <property type="molecule type" value="Genomic_DNA"/>
</dbReference>
<proteinExistence type="predicted"/>
<comment type="caution">
    <text evidence="1">The sequence shown here is derived from an EMBL/GenBank/DDBJ whole genome shotgun (WGS) entry which is preliminary data.</text>
</comment>
<reference evidence="1" key="1">
    <citation type="journal article" date="2015" name="Nature">
        <title>Complex archaea that bridge the gap between prokaryotes and eukaryotes.</title>
        <authorList>
            <person name="Spang A."/>
            <person name="Saw J.H."/>
            <person name="Jorgensen S.L."/>
            <person name="Zaremba-Niedzwiedzka K."/>
            <person name="Martijn J."/>
            <person name="Lind A.E."/>
            <person name="van Eijk R."/>
            <person name="Schleper C."/>
            <person name="Guy L."/>
            <person name="Ettema T.J."/>
        </authorList>
    </citation>
    <scope>NUCLEOTIDE SEQUENCE</scope>
</reference>
<evidence type="ECO:0000313" key="1">
    <source>
        <dbReference type="EMBL" id="KKL99318.1"/>
    </source>
</evidence>
<organism evidence="1">
    <name type="scientific">marine sediment metagenome</name>
    <dbReference type="NCBI Taxonomy" id="412755"/>
    <lineage>
        <taxon>unclassified sequences</taxon>
        <taxon>metagenomes</taxon>
        <taxon>ecological metagenomes</taxon>
    </lineage>
</organism>